<dbReference type="GeneID" id="43668674"/>
<keyword evidence="3" id="KW-1185">Reference proteome</keyword>
<proteinExistence type="predicted"/>
<dbReference type="RefSeq" id="XP_031934239.1">
    <property type="nucleotide sequence ID" value="XM_032083983.1"/>
</dbReference>
<evidence type="ECO:0000313" key="3">
    <source>
        <dbReference type="Proteomes" id="UP000325579"/>
    </source>
</evidence>
<dbReference type="AlphaFoldDB" id="A0A5N7CRQ4"/>
<reference evidence="2 3" key="1">
    <citation type="submission" date="2019-04" db="EMBL/GenBank/DDBJ databases">
        <authorList>
            <consortium name="DOE Joint Genome Institute"/>
            <person name="Mondo S."/>
            <person name="Kjaerbolling I."/>
            <person name="Vesth T."/>
            <person name="Frisvad J.C."/>
            <person name="Nybo J.L."/>
            <person name="Theobald S."/>
            <person name="Kildgaard S."/>
            <person name="Isbrandt T."/>
            <person name="Kuo A."/>
            <person name="Sato A."/>
            <person name="Lyhne E.K."/>
            <person name="Kogle M.E."/>
            <person name="Wiebenga A."/>
            <person name="Kun R.S."/>
            <person name="Lubbers R.J."/>
            <person name="Makela M.R."/>
            <person name="Barry K."/>
            <person name="Chovatia M."/>
            <person name="Clum A."/>
            <person name="Daum C."/>
            <person name="Haridas S."/>
            <person name="He G."/>
            <person name="LaButti K."/>
            <person name="Lipzen A."/>
            <person name="Riley R."/>
            <person name="Salamov A."/>
            <person name="Simmons B.A."/>
            <person name="Magnuson J.K."/>
            <person name="Henrissat B."/>
            <person name="Mortensen U.H."/>
            <person name="Larsen T.O."/>
            <person name="Devries R.P."/>
            <person name="Grigoriev I.V."/>
            <person name="Machida M."/>
            <person name="Baker S.E."/>
            <person name="Andersen M.R."/>
            <person name="Cantor M.N."/>
            <person name="Hua S.X."/>
        </authorList>
    </citation>
    <scope>NUCLEOTIDE SEQUENCE [LARGE SCALE GENOMIC DNA]</scope>
    <source>
        <strain evidence="2 3">CBS 119388</strain>
    </source>
</reference>
<evidence type="ECO:0000256" key="1">
    <source>
        <dbReference type="SAM" id="MobiDB-lite"/>
    </source>
</evidence>
<dbReference type="Proteomes" id="UP000325579">
    <property type="component" value="Unassembled WGS sequence"/>
</dbReference>
<protein>
    <submittedName>
        <fullName evidence="2">Uncharacterized protein</fullName>
    </submittedName>
</protein>
<sequence>MRTSDLCINREFGHVLSCSPSNLRKRSNTSLAPKMKNTADQSPKGDKEAGIKQWLELAGLSELDARQKNP</sequence>
<feature type="region of interest" description="Disordered" evidence="1">
    <location>
        <begin position="22"/>
        <end position="49"/>
    </location>
</feature>
<dbReference type="EMBL" id="ML736950">
    <property type="protein sequence ID" value="KAE8396920.1"/>
    <property type="molecule type" value="Genomic_DNA"/>
</dbReference>
<name>A0A5N7CRQ4_9EURO</name>
<accession>A0A5N7CRQ4</accession>
<evidence type="ECO:0000313" key="2">
    <source>
        <dbReference type="EMBL" id="KAE8396920.1"/>
    </source>
</evidence>
<organism evidence="2 3">
    <name type="scientific">Aspergillus pseudonomiae</name>
    <dbReference type="NCBI Taxonomy" id="1506151"/>
    <lineage>
        <taxon>Eukaryota</taxon>
        <taxon>Fungi</taxon>
        <taxon>Dikarya</taxon>
        <taxon>Ascomycota</taxon>
        <taxon>Pezizomycotina</taxon>
        <taxon>Eurotiomycetes</taxon>
        <taxon>Eurotiomycetidae</taxon>
        <taxon>Eurotiales</taxon>
        <taxon>Aspergillaceae</taxon>
        <taxon>Aspergillus</taxon>
        <taxon>Aspergillus subgen. Circumdati</taxon>
    </lineage>
</organism>
<gene>
    <name evidence="2" type="ORF">BDV37DRAFT_267107</name>
</gene>